<keyword evidence="1" id="KW-0472">Membrane</keyword>
<gene>
    <name evidence="2" type="ORF">ACFQE5_15060</name>
</gene>
<sequence>MSTTEFPPPLEARDWETVQSSAEFQELRRRLRSFVFPLTAAFLAWYLLYVLLANYAPEFMAIKLFGNITVGLVVGLLQFVSTFAITGAYVRYADRKLDPLAGRIRAEIEGDLR</sequence>
<dbReference type="RefSeq" id="WP_379585709.1">
    <property type="nucleotide sequence ID" value="NZ_JBHSQW010000031.1"/>
</dbReference>
<name>A0ABW1J3Y0_9PSEU</name>
<keyword evidence="3" id="KW-1185">Reference proteome</keyword>
<proteinExistence type="predicted"/>
<protein>
    <submittedName>
        <fullName evidence="2">DUF485 domain-containing protein</fullName>
    </submittedName>
</protein>
<accession>A0ABW1J3Y0</accession>
<evidence type="ECO:0000313" key="3">
    <source>
        <dbReference type="Proteomes" id="UP001596302"/>
    </source>
</evidence>
<keyword evidence="1" id="KW-1133">Transmembrane helix</keyword>
<dbReference type="EMBL" id="JBHSQW010000031">
    <property type="protein sequence ID" value="MFC5995533.1"/>
    <property type="molecule type" value="Genomic_DNA"/>
</dbReference>
<dbReference type="Proteomes" id="UP001596302">
    <property type="component" value="Unassembled WGS sequence"/>
</dbReference>
<evidence type="ECO:0000256" key="1">
    <source>
        <dbReference type="SAM" id="Phobius"/>
    </source>
</evidence>
<dbReference type="PANTHER" id="PTHR38441:SF1">
    <property type="entry name" value="MEMBRANE PROTEIN"/>
    <property type="match status" value="1"/>
</dbReference>
<feature type="transmembrane region" description="Helical" evidence="1">
    <location>
        <begin position="34"/>
        <end position="56"/>
    </location>
</feature>
<reference evidence="3" key="1">
    <citation type="journal article" date="2019" name="Int. J. Syst. Evol. Microbiol.">
        <title>The Global Catalogue of Microorganisms (GCM) 10K type strain sequencing project: providing services to taxonomists for standard genome sequencing and annotation.</title>
        <authorList>
            <consortium name="The Broad Institute Genomics Platform"/>
            <consortium name="The Broad Institute Genome Sequencing Center for Infectious Disease"/>
            <person name="Wu L."/>
            <person name="Ma J."/>
        </authorList>
    </citation>
    <scope>NUCLEOTIDE SEQUENCE [LARGE SCALE GENOMIC DNA]</scope>
    <source>
        <strain evidence="3">CCM 8391</strain>
    </source>
</reference>
<comment type="caution">
    <text evidence="2">The sequence shown here is derived from an EMBL/GenBank/DDBJ whole genome shotgun (WGS) entry which is preliminary data.</text>
</comment>
<organism evidence="2 3">
    <name type="scientific">Pseudonocardia hispaniensis</name>
    <dbReference type="NCBI Taxonomy" id="904933"/>
    <lineage>
        <taxon>Bacteria</taxon>
        <taxon>Bacillati</taxon>
        <taxon>Actinomycetota</taxon>
        <taxon>Actinomycetes</taxon>
        <taxon>Pseudonocardiales</taxon>
        <taxon>Pseudonocardiaceae</taxon>
        <taxon>Pseudonocardia</taxon>
    </lineage>
</organism>
<dbReference type="Pfam" id="PF04341">
    <property type="entry name" value="DUF485"/>
    <property type="match status" value="1"/>
</dbReference>
<evidence type="ECO:0000313" key="2">
    <source>
        <dbReference type="EMBL" id="MFC5995533.1"/>
    </source>
</evidence>
<keyword evidence="1" id="KW-0812">Transmembrane</keyword>
<dbReference type="InterPro" id="IPR007436">
    <property type="entry name" value="DUF485"/>
</dbReference>
<feature type="transmembrane region" description="Helical" evidence="1">
    <location>
        <begin position="68"/>
        <end position="90"/>
    </location>
</feature>
<dbReference type="PANTHER" id="PTHR38441">
    <property type="entry name" value="INTEGRAL MEMBRANE PROTEIN-RELATED"/>
    <property type="match status" value="1"/>
</dbReference>